<dbReference type="EMBL" id="MGFP01000060">
    <property type="protein sequence ID" value="OGM08140.1"/>
    <property type="molecule type" value="Genomic_DNA"/>
</dbReference>
<proteinExistence type="predicted"/>
<evidence type="ECO:0000313" key="2">
    <source>
        <dbReference type="EMBL" id="OGM08140.1"/>
    </source>
</evidence>
<accession>A0A1F7WZD2</accession>
<keyword evidence="1" id="KW-0472">Membrane</keyword>
<dbReference type="Proteomes" id="UP000179219">
    <property type="component" value="Unassembled WGS sequence"/>
</dbReference>
<evidence type="ECO:0000313" key="3">
    <source>
        <dbReference type="Proteomes" id="UP000179219"/>
    </source>
</evidence>
<name>A0A1F7WZD2_9BACT</name>
<feature type="transmembrane region" description="Helical" evidence="1">
    <location>
        <begin position="40"/>
        <end position="61"/>
    </location>
</feature>
<protein>
    <submittedName>
        <fullName evidence="2">Uncharacterized protein</fullName>
    </submittedName>
</protein>
<gene>
    <name evidence="2" type="ORF">A2159_01870</name>
</gene>
<organism evidence="2 3">
    <name type="scientific">Candidatus Woesebacteria bacterium RBG_13_34_9</name>
    <dbReference type="NCBI Taxonomy" id="1802477"/>
    <lineage>
        <taxon>Bacteria</taxon>
        <taxon>Candidatus Woeseibacteriota</taxon>
    </lineage>
</organism>
<reference evidence="2 3" key="1">
    <citation type="journal article" date="2016" name="Nat. Commun.">
        <title>Thousands of microbial genomes shed light on interconnected biogeochemical processes in an aquifer system.</title>
        <authorList>
            <person name="Anantharaman K."/>
            <person name="Brown C.T."/>
            <person name="Hug L.A."/>
            <person name="Sharon I."/>
            <person name="Castelle C.J."/>
            <person name="Probst A.J."/>
            <person name="Thomas B.C."/>
            <person name="Singh A."/>
            <person name="Wilkins M.J."/>
            <person name="Karaoz U."/>
            <person name="Brodie E.L."/>
            <person name="Williams K.H."/>
            <person name="Hubbard S.S."/>
            <person name="Banfield J.F."/>
        </authorList>
    </citation>
    <scope>NUCLEOTIDE SEQUENCE [LARGE SCALE GENOMIC DNA]</scope>
</reference>
<comment type="caution">
    <text evidence="2">The sequence shown here is derived from an EMBL/GenBank/DDBJ whole genome shotgun (WGS) entry which is preliminary data.</text>
</comment>
<dbReference type="AlphaFoldDB" id="A0A1F7WZD2"/>
<keyword evidence="1" id="KW-1133">Transmembrane helix</keyword>
<sequence>MVELSEEEKKRIEAEEIYRAKVREEIKEEKTEDVKPKKKGLSCLSIIVILIVFFAFLSLVIKAINHLKPIEITKQQTETQSVNPIFDVPSLIGKDLDGISAILGTPQGQDPTKLQIQQGVKQWDKVFNKDGKELLVTYTITDKKIVDFFISTDDPSGKTTDKTHLLQLGNLIEYNSKYTVEFVKAIEDPSSFTGVKIIPR</sequence>
<evidence type="ECO:0000256" key="1">
    <source>
        <dbReference type="SAM" id="Phobius"/>
    </source>
</evidence>
<keyword evidence="1" id="KW-0812">Transmembrane</keyword>